<evidence type="ECO:0000313" key="4">
    <source>
        <dbReference type="Proteomes" id="UP000484885"/>
    </source>
</evidence>
<protein>
    <recommendedName>
        <fullName evidence="2">YhdP central domain-containing protein</fullName>
    </recommendedName>
</protein>
<name>A0A845V179_9GAMM</name>
<proteinExistence type="predicted"/>
<keyword evidence="1" id="KW-0812">Transmembrane</keyword>
<dbReference type="PANTHER" id="PTHR38690:SF1">
    <property type="entry name" value="PROTEASE"/>
    <property type="match status" value="1"/>
</dbReference>
<accession>A0A845V179</accession>
<reference evidence="3 4" key="1">
    <citation type="submission" date="2020-02" db="EMBL/GenBank/DDBJ databases">
        <authorList>
            <person name="Zhang X.-Y."/>
        </authorList>
    </citation>
    <scope>NUCLEOTIDE SEQUENCE [LARGE SCALE GENOMIC DNA]</scope>
    <source>
        <strain evidence="3 4">C33</strain>
    </source>
</reference>
<evidence type="ECO:0000259" key="2">
    <source>
        <dbReference type="Pfam" id="PF13116"/>
    </source>
</evidence>
<dbReference type="RefSeq" id="WP_164211880.1">
    <property type="nucleotide sequence ID" value="NZ_JAAGSC010000043.1"/>
</dbReference>
<dbReference type="InterPro" id="IPR025263">
    <property type="entry name" value="YhdP_central"/>
</dbReference>
<sequence>MTESSSPSRLARLARRLRALGLTTLAVIIIATAVLVGIGRTLLPHADQLRPWLERQLSERFGQTVELEQVQAQWPRLTPSLTLIGLQVGADQAQGLGIDAARLEFHLPNLFDPGANLMRLVVLGPEVLFAQDADGQWGLELATGVMMRGGMSEPGLPGLDVLLRDARLRARPRIGPEFALLVPEGGIRRDGEQTLLYGSLQAGPDRSRRDGIRLRLHHPDGQWRAADGWLGIEGLALADWLPGIDAGSELASVRVDLESWLHWSAADDELRVDLDFDLRPGEDAAPLAGQAMVVRNGQVLQAQIDRLTRSGEPVAEGLALARDQRRWALAADALDLGGLYEVLDPWLGFLDGWPEAVDGRVHDLILGLDSPWSLHAAQGRIDQLSFALPDPFPSVDSVDLRFDRLGDRLVVAPSGQPVIRWPHLLRGEVALDDIAGRVVLGRDSVELRGLSLDSAVAAASADGWIYLEQPRPFLDLFIRADRVGPVDPRPYLPHRIIPPPAMRWLDQALVGVGDAHGHVNLHLRAGTRTRALHPGSYQAHIDFRDVDLDYWPDWPNARKLGGQVDFVGRRLSGRVEQGRLGEIDVAAREVQIADLVAPELSLQLTSNQTDAGDLATTLSEIPVTGWQAVLEPMRWSGPMDLEVALNLPFRRMRDWTIAGSARLDDANLELPVIDARLDSIAAAIDFDQAGIDPVRLEAELAGQRQELNLSAGFEAPAWLALSGSLNPAGLMPRTGLPGALAQRMTGASDWRYRLEGNDGGGLRMTLAGDLDGLALDWPAPFAKPASVAWPLEAELMVAGDALDLGFRLDDLVSGQVAVGENHWSTALAFGGQTATLPAPPGLTVSGQVDALALDDWFALLEVPAEGARLVGPSRLEVDLAAERVGLAGIRTGPARLSMSRADDLLTMAMESPELAGTLSVPIRAAAGRAIVADLAWMHLPPGVDQRLARNWEAQLPAGQTSRFSPVGLPPFSVVVEELRRGDLELGRLRLEAHPVADGLEVELLDISGPDLRLQGTGRWLDTGAGPDSQFAGRISTPSLSALLTAAGYDPGIQASRAQVDLDVRWPGAPSDFSMSRLLGSLALWIDDGQIPEARPGAGRLLGLVSFNAIPRRLMLDFRDVFSPGMRFDEIEGSFDLAGGKARTDGLVLRSTAAVMTIIGQTDMVAREYDQTLRVEPGLGASLPVIGGLAGGPVGAAAGLVLRQLFDGPLRDVAEVRYRITGSWDSPQIELVDARVIEHDQTDPSAAQD</sequence>
<feature type="domain" description="YhdP central" evidence="2">
    <location>
        <begin position="19"/>
        <end position="1228"/>
    </location>
</feature>
<evidence type="ECO:0000256" key="1">
    <source>
        <dbReference type="SAM" id="Phobius"/>
    </source>
</evidence>
<evidence type="ECO:0000313" key="3">
    <source>
        <dbReference type="EMBL" id="NDY96484.1"/>
    </source>
</evidence>
<keyword evidence="1" id="KW-1133">Transmembrane helix</keyword>
<keyword evidence="4" id="KW-1185">Reference proteome</keyword>
<dbReference type="EMBL" id="JAAGSC010000043">
    <property type="protein sequence ID" value="NDY96484.1"/>
    <property type="molecule type" value="Genomic_DNA"/>
</dbReference>
<feature type="transmembrane region" description="Helical" evidence="1">
    <location>
        <begin position="20"/>
        <end position="43"/>
    </location>
</feature>
<dbReference type="Pfam" id="PF13116">
    <property type="entry name" value="YhdP"/>
    <property type="match status" value="1"/>
</dbReference>
<keyword evidence="1" id="KW-0472">Membrane</keyword>
<dbReference type="Proteomes" id="UP000484885">
    <property type="component" value="Unassembled WGS sequence"/>
</dbReference>
<gene>
    <name evidence="3" type="ORF">G3I74_12155</name>
</gene>
<dbReference type="AlphaFoldDB" id="A0A845V179"/>
<organism evidence="3 4">
    <name type="scientific">Wenzhouxiangella limi</name>
    <dbReference type="NCBI Taxonomy" id="2707351"/>
    <lineage>
        <taxon>Bacteria</taxon>
        <taxon>Pseudomonadati</taxon>
        <taxon>Pseudomonadota</taxon>
        <taxon>Gammaproteobacteria</taxon>
        <taxon>Chromatiales</taxon>
        <taxon>Wenzhouxiangellaceae</taxon>
        <taxon>Wenzhouxiangella</taxon>
    </lineage>
</organism>
<dbReference type="PANTHER" id="PTHR38690">
    <property type="entry name" value="PROTEASE-RELATED"/>
    <property type="match status" value="1"/>
</dbReference>
<dbReference type="InterPro" id="IPR011836">
    <property type="entry name" value="YhdP"/>
</dbReference>
<comment type="caution">
    <text evidence="3">The sequence shown here is derived from an EMBL/GenBank/DDBJ whole genome shotgun (WGS) entry which is preliminary data.</text>
</comment>